<name>A0A087U5X3_STEMI</name>
<reference evidence="1 2" key="1">
    <citation type="submission" date="2013-11" db="EMBL/GenBank/DDBJ databases">
        <title>Genome sequencing of Stegodyphus mimosarum.</title>
        <authorList>
            <person name="Bechsgaard J."/>
        </authorList>
    </citation>
    <scope>NUCLEOTIDE SEQUENCE [LARGE SCALE GENOMIC DNA]</scope>
</reference>
<proteinExistence type="predicted"/>
<evidence type="ECO:0000313" key="2">
    <source>
        <dbReference type="Proteomes" id="UP000054359"/>
    </source>
</evidence>
<dbReference type="EMBL" id="KK118339">
    <property type="protein sequence ID" value="KFM72762.1"/>
    <property type="molecule type" value="Genomic_DNA"/>
</dbReference>
<dbReference type="Proteomes" id="UP000054359">
    <property type="component" value="Unassembled WGS sequence"/>
</dbReference>
<keyword evidence="2" id="KW-1185">Reference proteome</keyword>
<gene>
    <name evidence="1" type="ORF">X975_12595</name>
</gene>
<protein>
    <submittedName>
        <fullName evidence="1">Uncharacterized protein</fullName>
    </submittedName>
</protein>
<feature type="non-terminal residue" evidence="1">
    <location>
        <position position="69"/>
    </location>
</feature>
<organism evidence="1 2">
    <name type="scientific">Stegodyphus mimosarum</name>
    <name type="common">African social velvet spider</name>
    <dbReference type="NCBI Taxonomy" id="407821"/>
    <lineage>
        <taxon>Eukaryota</taxon>
        <taxon>Metazoa</taxon>
        <taxon>Ecdysozoa</taxon>
        <taxon>Arthropoda</taxon>
        <taxon>Chelicerata</taxon>
        <taxon>Arachnida</taxon>
        <taxon>Araneae</taxon>
        <taxon>Araneomorphae</taxon>
        <taxon>Entelegynae</taxon>
        <taxon>Eresoidea</taxon>
        <taxon>Eresidae</taxon>
        <taxon>Stegodyphus</taxon>
    </lineage>
</organism>
<accession>A0A087U5X3</accession>
<sequence>MADFFSLESKIKALTLTSEKKEISNICSGNSDCYYSLSNATTQDKDVEKLQQERLLYVLDLLQKEREDT</sequence>
<dbReference type="AlphaFoldDB" id="A0A087U5X3"/>
<evidence type="ECO:0000313" key="1">
    <source>
        <dbReference type="EMBL" id="KFM72762.1"/>
    </source>
</evidence>